<gene>
    <name evidence="13" type="primary">murA</name>
    <name evidence="15" type="ORF">SAMN04488026_10997</name>
</gene>
<feature type="binding site" evidence="13">
    <location>
        <position position="94"/>
    </location>
    <ligand>
        <name>UDP-N-acetyl-alpha-D-glucosamine</name>
        <dbReference type="ChEBI" id="CHEBI:57705"/>
    </ligand>
</feature>
<keyword evidence="5 13" id="KW-0808">Transferase</keyword>
<evidence type="ECO:0000256" key="3">
    <source>
        <dbReference type="ARBA" id="ARBA00022490"/>
    </source>
</evidence>
<dbReference type="GO" id="GO:0009252">
    <property type="term" value="P:peptidoglycan biosynthetic process"/>
    <property type="evidence" value="ECO:0007669"/>
    <property type="project" value="UniProtKB-UniRule"/>
</dbReference>
<sequence>MDRIVVKGGGPLAGRIEISGAKNACLALMPATLLSEEPLTLTNAPRLSDIRTMSVLLESLGAEISTMQGGKVLAMSSHAADNHVADYDIVRKMRASNLVLGPLLARHGHAVVSLPGGCAIGARPMDLHISALEAMGAQIDLRDGYLHAEAKGGLKGADITLRFASVGATENTVMAATLAKGTTILRNAAREPEIVDLVECLRKMGAQIEGEGTATITIEGVDRLHGATHPVVADRIETGTYMLAPAIAGGEVELVGGRMDLLGAFCEKLDACGIELSETGTGLIAKRRNGRVDAVNVVTEVFPGFPTDLQAQMMAVMCTANGVSVLEERIFENRFMHAPELIRMGAHIDVQGGIATVTGVEKLRGAPVMATDLRASVSLILAALAAEGETVVNRVYHLDRGYERVEEKLGAVGARIERVSE</sequence>
<evidence type="ECO:0000256" key="4">
    <source>
        <dbReference type="ARBA" id="ARBA00022618"/>
    </source>
</evidence>
<reference evidence="15 16" key="1">
    <citation type="submission" date="2016-10" db="EMBL/GenBank/DDBJ databases">
        <authorList>
            <person name="de Groot N.N."/>
        </authorList>
    </citation>
    <scope>NUCLEOTIDE SEQUENCE [LARGE SCALE GENOMIC DNA]</scope>
    <source>
        <strain evidence="15 16">DSM 25294</strain>
    </source>
</reference>
<dbReference type="GO" id="GO:0005737">
    <property type="term" value="C:cytoplasm"/>
    <property type="evidence" value="ECO:0007669"/>
    <property type="project" value="UniProtKB-SubCell"/>
</dbReference>
<dbReference type="Proteomes" id="UP000199382">
    <property type="component" value="Unassembled WGS sequence"/>
</dbReference>
<evidence type="ECO:0000256" key="9">
    <source>
        <dbReference type="ARBA" id="ARBA00023316"/>
    </source>
</evidence>
<comment type="similarity">
    <text evidence="11 13">Belongs to the EPSP synthase family. MurA subfamily.</text>
</comment>
<feature type="active site" description="Proton donor" evidence="13">
    <location>
        <position position="118"/>
    </location>
</feature>
<comment type="catalytic activity">
    <reaction evidence="12 13">
        <text>phosphoenolpyruvate + UDP-N-acetyl-alpha-D-glucosamine = UDP-N-acetyl-3-O-(1-carboxyvinyl)-alpha-D-glucosamine + phosphate</text>
        <dbReference type="Rhea" id="RHEA:18681"/>
        <dbReference type="ChEBI" id="CHEBI:43474"/>
        <dbReference type="ChEBI" id="CHEBI:57705"/>
        <dbReference type="ChEBI" id="CHEBI:58702"/>
        <dbReference type="ChEBI" id="CHEBI:68483"/>
        <dbReference type="EC" id="2.5.1.7"/>
    </reaction>
</comment>
<keyword evidence="8 13" id="KW-0131">Cell cycle</keyword>
<protein>
    <recommendedName>
        <fullName evidence="13">UDP-N-acetylglucosamine 1-carboxyvinyltransferase</fullName>
        <ecNumber evidence="13">2.5.1.7</ecNumber>
    </recommendedName>
    <alternativeName>
        <fullName evidence="13">Enoylpyruvate transferase</fullName>
    </alternativeName>
    <alternativeName>
        <fullName evidence="13">UDP-N-acetylglucosamine enolpyruvyl transferase</fullName>
        <shortName evidence="13">EPT</shortName>
    </alternativeName>
</protein>
<evidence type="ECO:0000256" key="13">
    <source>
        <dbReference type="HAMAP-Rule" id="MF_00111"/>
    </source>
</evidence>
<feature type="modified residue" description="2-(S-cysteinyl)pyruvic acid O-phosphothioketal" evidence="13">
    <location>
        <position position="118"/>
    </location>
</feature>
<evidence type="ECO:0000256" key="2">
    <source>
        <dbReference type="ARBA" id="ARBA00004752"/>
    </source>
</evidence>
<name>A0A1G9LMK5_9RHOB</name>
<feature type="domain" description="Enolpyruvate transferase" evidence="14">
    <location>
        <begin position="6"/>
        <end position="409"/>
    </location>
</feature>
<dbReference type="Pfam" id="PF00275">
    <property type="entry name" value="EPSP_synthase"/>
    <property type="match status" value="1"/>
</dbReference>
<keyword evidence="10 13" id="KW-0670">Pyruvate</keyword>
<feature type="binding site" evidence="13">
    <location>
        <position position="308"/>
    </location>
    <ligand>
        <name>UDP-N-acetyl-alpha-D-glucosamine</name>
        <dbReference type="ChEBI" id="CHEBI:57705"/>
    </ligand>
</feature>
<accession>A0A1G9LMK5</accession>
<dbReference type="HAMAP" id="MF_00111">
    <property type="entry name" value="MurA"/>
    <property type="match status" value="1"/>
</dbReference>
<feature type="binding site" evidence="13">
    <location>
        <begin position="22"/>
        <end position="23"/>
    </location>
    <ligand>
        <name>phosphoenolpyruvate</name>
        <dbReference type="ChEBI" id="CHEBI:58702"/>
    </ligand>
</feature>
<dbReference type="NCBIfam" id="NF006873">
    <property type="entry name" value="PRK09369.1"/>
    <property type="match status" value="1"/>
</dbReference>
<proteinExistence type="inferred from homology"/>
<dbReference type="InterPro" id="IPR013792">
    <property type="entry name" value="RNA3'P_cycl/enolpyr_Trfase_a/b"/>
</dbReference>
<comment type="subcellular location">
    <subcellularLocation>
        <location evidence="1 13">Cytoplasm</location>
    </subcellularLocation>
</comment>
<comment type="pathway">
    <text evidence="2 13">Cell wall biogenesis; peptidoglycan biosynthesis.</text>
</comment>
<dbReference type="NCBIfam" id="TIGR01072">
    <property type="entry name" value="murA"/>
    <property type="match status" value="1"/>
</dbReference>
<keyword evidence="7 13" id="KW-0573">Peptidoglycan synthesis</keyword>
<dbReference type="GO" id="GO:0008760">
    <property type="term" value="F:UDP-N-acetylglucosamine 1-carboxyvinyltransferase activity"/>
    <property type="evidence" value="ECO:0007669"/>
    <property type="project" value="UniProtKB-UniRule"/>
</dbReference>
<dbReference type="OrthoDB" id="9803760at2"/>
<evidence type="ECO:0000256" key="1">
    <source>
        <dbReference type="ARBA" id="ARBA00004496"/>
    </source>
</evidence>
<evidence type="ECO:0000256" key="7">
    <source>
        <dbReference type="ARBA" id="ARBA00022984"/>
    </source>
</evidence>
<dbReference type="CDD" id="cd01555">
    <property type="entry name" value="UdpNAET"/>
    <property type="match status" value="1"/>
</dbReference>
<dbReference type="InterPro" id="IPR001986">
    <property type="entry name" value="Enolpyruvate_Tfrase_dom"/>
</dbReference>
<comment type="function">
    <text evidence="13">Cell wall formation. Adds enolpyruvyl to UDP-N-acetylglucosamine.</text>
</comment>
<evidence type="ECO:0000256" key="5">
    <source>
        <dbReference type="ARBA" id="ARBA00022679"/>
    </source>
</evidence>
<dbReference type="FunFam" id="3.65.10.10:FF:000001">
    <property type="entry name" value="UDP-N-acetylglucosamine 1-carboxyvinyltransferase"/>
    <property type="match status" value="1"/>
</dbReference>
<dbReference type="InterPro" id="IPR036968">
    <property type="entry name" value="Enolpyruvate_Tfrase_sf"/>
</dbReference>
<evidence type="ECO:0000259" key="14">
    <source>
        <dbReference type="Pfam" id="PF00275"/>
    </source>
</evidence>
<evidence type="ECO:0000313" key="16">
    <source>
        <dbReference type="Proteomes" id="UP000199382"/>
    </source>
</evidence>
<dbReference type="GO" id="GO:0019277">
    <property type="term" value="P:UDP-N-acetylgalactosamine biosynthetic process"/>
    <property type="evidence" value="ECO:0007669"/>
    <property type="project" value="InterPro"/>
</dbReference>
<dbReference type="PANTHER" id="PTHR43783:SF1">
    <property type="entry name" value="UDP-N-ACETYLGLUCOSAMINE 1-CARBOXYVINYLTRANSFERASE"/>
    <property type="match status" value="1"/>
</dbReference>
<evidence type="ECO:0000256" key="11">
    <source>
        <dbReference type="ARBA" id="ARBA00038367"/>
    </source>
</evidence>
<dbReference type="SUPFAM" id="SSF55205">
    <property type="entry name" value="EPT/RTPC-like"/>
    <property type="match status" value="1"/>
</dbReference>
<dbReference type="STRING" id="571298.SAMN04488026_10997"/>
<organism evidence="15 16">
    <name type="scientific">Aliiruegeria lutimaris</name>
    <dbReference type="NCBI Taxonomy" id="571298"/>
    <lineage>
        <taxon>Bacteria</taxon>
        <taxon>Pseudomonadati</taxon>
        <taxon>Pseudomonadota</taxon>
        <taxon>Alphaproteobacteria</taxon>
        <taxon>Rhodobacterales</taxon>
        <taxon>Roseobacteraceae</taxon>
        <taxon>Aliiruegeria</taxon>
    </lineage>
</organism>
<evidence type="ECO:0000256" key="8">
    <source>
        <dbReference type="ARBA" id="ARBA00023306"/>
    </source>
</evidence>
<dbReference type="RefSeq" id="WP_093164115.1">
    <property type="nucleotide sequence ID" value="NZ_FNEK01000099.1"/>
</dbReference>
<dbReference type="InterPro" id="IPR005750">
    <property type="entry name" value="UDP_GlcNAc_COvinyl_MurA"/>
</dbReference>
<dbReference type="AlphaFoldDB" id="A0A1G9LMK5"/>
<evidence type="ECO:0000256" key="10">
    <source>
        <dbReference type="ARBA" id="ARBA00023317"/>
    </source>
</evidence>
<keyword evidence="9 13" id="KW-0961">Cell wall biogenesis/degradation</keyword>
<dbReference type="PANTHER" id="PTHR43783">
    <property type="entry name" value="UDP-N-ACETYLGLUCOSAMINE 1-CARBOXYVINYLTRANSFERASE"/>
    <property type="match status" value="1"/>
</dbReference>
<dbReference type="EC" id="2.5.1.7" evidence="13"/>
<evidence type="ECO:0000313" key="15">
    <source>
        <dbReference type="EMBL" id="SDL63084.1"/>
    </source>
</evidence>
<feature type="binding site" evidence="13">
    <location>
        <position position="330"/>
    </location>
    <ligand>
        <name>UDP-N-acetyl-alpha-D-glucosamine</name>
        <dbReference type="ChEBI" id="CHEBI:57705"/>
    </ligand>
</feature>
<dbReference type="InterPro" id="IPR050068">
    <property type="entry name" value="MurA_subfamily"/>
</dbReference>
<evidence type="ECO:0000256" key="6">
    <source>
        <dbReference type="ARBA" id="ARBA00022960"/>
    </source>
</evidence>
<comment type="caution">
    <text evidence="13">Lacks conserved residue(s) required for the propagation of feature annotation.</text>
</comment>
<feature type="binding site" evidence="13">
    <location>
        <begin position="123"/>
        <end position="127"/>
    </location>
    <ligand>
        <name>UDP-N-acetyl-alpha-D-glucosamine</name>
        <dbReference type="ChEBI" id="CHEBI:57705"/>
    </ligand>
</feature>
<keyword evidence="6 13" id="KW-0133">Cell shape</keyword>
<dbReference type="Gene3D" id="3.65.10.10">
    <property type="entry name" value="Enolpyruvate transferase domain"/>
    <property type="match status" value="2"/>
</dbReference>
<keyword evidence="3 13" id="KW-0963">Cytoplasm</keyword>
<keyword evidence="16" id="KW-1185">Reference proteome</keyword>
<dbReference type="GO" id="GO:0008360">
    <property type="term" value="P:regulation of cell shape"/>
    <property type="evidence" value="ECO:0007669"/>
    <property type="project" value="UniProtKB-KW"/>
</dbReference>
<dbReference type="EMBL" id="FNEK01000099">
    <property type="protein sequence ID" value="SDL63084.1"/>
    <property type="molecule type" value="Genomic_DNA"/>
</dbReference>
<keyword evidence="4 13" id="KW-0132">Cell division</keyword>
<dbReference type="GO" id="GO:0051301">
    <property type="term" value="P:cell division"/>
    <property type="evidence" value="ECO:0007669"/>
    <property type="project" value="UniProtKB-KW"/>
</dbReference>
<dbReference type="UniPathway" id="UPA00219"/>
<dbReference type="GO" id="GO:0071555">
    <property type="term" value="P:cell wall organization"/>
    <property type="evidence" value="ECO:0007669"/>
    <property type="project" value="UniProtKB-KW"/>
</dbReference>
<evidence type="ECO:0000256" key="12">
    <source>
        <dbReference type="ARBA" id="ARBA00047527"/>
    </source>
</evidence>